<dbReference type="PANTHER" id="PTHR11712:SF336">
    <property type="entry name" value="3-OXOACYL-[ACYL-CARRIER-PROTEIN] SYNTHASE, MITOCHONDRIAL"/>
    <property type="match status" value="1"/>
</dbReference>
<organism evidence="5 6">
    <name type="scientific">Trichlorobacter thiogenes</name>
    <dbReference type="NCBI Taxonomy" id="115783"/>
    <lineage>
        <taxon>Bacteria</taxon>
        <taxon>Pseudomonadati</taxon>
        <taxon>Thermodesulfobacteriota</taxon>
        <taxon>Desulfuromonadia</taxon>
        <taxon>Geobacterales</taxon>
        <taxon>Geobacteraceae</taxon>
        <taxon>Trichlorobacter</taxon>
    </lineage>
</organism>
<accession>A0A1T4KSK1</accession>
<dbReference type="Pfam" id="PF02801">
    <property type="entry name" value="Ketoacyl-synt_C"/>
    <property type="match status" value="1"/>
</dbReference>
<dbReference type="InterPro" id="IPR000794">
    <property type="entry name" value="Beta-ketoacyl_synthase"/>
</dbReference>
<dbReference type="AlphaFoldDB" id="A0A1T4KSK1"/>
<dbReference type="InterPro" id="IPR014031">
    <property type="entry name" value="Ketoacyl_synth_C"/>
</dbReference>
<dbReference type="GO" id="GO:0004315">
    <property type="term" value="F:3-oxoacyl-[acyl-carrier-protein] synthase activity"/>
    <property type="evidence" value="ECO:0007669"/>
    <property type="project" value="TreeGrafter"/>
</dbReference>
<dbReference type="Gene3D" id="3.40.47.10">
    <property type="match status" value="1"/>
</dbReference>
<dbReference type="PROSITE" id="PS52004">
    <property type="entry name" value="KS3_2"/>
    <property type="match status" value="1"/>
</dbReference>
<dbReference type="Pfam" id="PF00109">
    <property type="entry name" value="ketoacyl-synt"/>
    <property type="match status" value="1"/>
</dbReference>
<dbReference type="STRING" id="115783.SAMN02745119_00676"/>
<proteinExistence type="inferred from homology"/>
<dbReference type="SMART" id="SM00825">
    <property type="entry name" value="PKS_KS"/>
    <property type="match status" value="1"/>
</dbReference>
<evidence type="ECO:0000256" key="1">
    <source>
        <dbReference type="ARBA" id="ARBA00008467"/>
    </source>
</evidence>
<evidence type="ECO:0000259" key="4">
    <source>
        <dbReference type="PROSITE" id="PS52004"/>
    </source>
</evidence>
<evidence type="ECO:0000256" key="3">
    <source>
        <dbReference type="RuleBase" id="RU003694"/>
    </source>
</evidence>
<dbReference type="GO" id="GO:0005829">
    <property type="term" value="C:cytosol"/>
    <property type="evidence" value="ECO:0007669"/>
    <property type="project" value="TreeGrafter"/>
</dbReference>
<dbReference type="InterPro" id="IPR014030">
    <property type="entry name" value="Ketoacyl_synth_N"/>
</dbReference>
<protein>
    <submittedName>
        <fullName evidence="5">Beta-ketoacyl synthase, N-terminal domain</fullName>
    </submittedName>
</protein>
<name>A0A1T4KSK1_9BACT</name>
<dbReference type="PANTHER" id="PTHR11712">
    <property type="entry name" value="POLYKETIDE SYNTHASE-RELATED"/>
    <property type="match status" value="1"/>
</dbReference>
<evidence type="ECO:0000313" key="6">
    <source>
        <dbReference type="Proteomes" id="UP000190102"/>
    </source>
</evidence>
<feature type="domain" description="Ketosynthase family 3 (KS3)" evidence="4">
    <location>
        <begin position="1"/>
        <end position="268"/>
    </location>
</feature>
<dbReference type="EMBL" id="FUWR01000001">
    <property type="protein sequence ID" value="SJZ45381.1"/>
    <property type="molecule type" value="Genomic_DNA"/>
</dbReference>
<sequence>MISITHGLCVINFSTVSACASSANAVSDAFNHIRFGKANFIITGGAEAVITESAIGGFNAMKALSERNDHPQGASRPYDIARDGFVMGEGAGAIVLEELEHAVRRGARIYAEVLGVGFGSDAHHMSATHPEGRGAFLSMRDALQDAGIDASKVDYINAHATSTPLGDLSEITAFAKLFGERLDTLSISTTKSMTGHLLGASGAIEAIICIKSIADNIVPPTINTEVLDTSIPEGMDMTLSSTRNKKISIAMNNAFGFGGHCSTNIFSNYDEEDGM</sequence>
<dbReference type="Proteomes" id="UP000190102">
    <property type="component" value="Unassembled WGS sequence"/>
</dbReference>
<keyword evidence="6" id="KW-1185">Reference proteome</keyword>
<evidence type="ECO:0000313" key="5">
    <source>
        <dbReference type="EMBL" id="SJZ45381.1"/>
    </source>
</evidence>
<dbReference type="SUPFAM" id="SSF53901">
    <property type="entry name" value="Thiolase-like"/>
    <property type="match status" value="2"/>
</dbReference>
<dbReference type="InterPro" id="IPR020841">
    <property type="entry name" value="PKS_Beta-ketoAc_synthase_dom"/>
</dbReference>
<dbReference type="GO" id="GO:0006633">
    <property type="term" value="P:fatty acid biosynthetic process"/>
    <property type="evidence" value="ECO:0007669"/>
    <property type="project" value="TreeGrafter"/>
</dbReference>
<reference evidence="6" key="1">
    <citation type="submission" date="2017-02" db="EMBL/GenBank/DDBJ databases">
        <authorList>
            <person name="Varghese N."/>
            <person name="Submissions S."/>
        </authorList>
    </citation>
    <scope>NUCLEOTIDE SEQUENCE [LARGE SCALE GENOMIC DNA]</scope>
    <source>
        <strain evidence="6">ATCC BAA-34</strain>
    </source>
</reference>
<comment type="similarity">
    <text evidence="1 3">Belongs to the thiolase-like superfamily. Beta-ketoacyl-ACP synthases family.</text>
</comment>
<keyword evidence="2 3" id="KW-0808">Transferase</keyword>
<dbReference type="CDD" id="cd00834">
    <property type="entry name" value="KAS_I_II"/>
    <property type="match status" value="1"/>
</dbReference>
<evidence type="ECO:0000256" key="2">
    <source>
        <dbReference type="ARBA" id="ARBA00022679"/>
    </source>
</evidence>
<gene>
    <name evidence="5" type="ORF">SAMN02745119_00676</name>
</gene>
<dbReference type="InterPro" id="IPR016039">
    <property type="entry name" value="Thiolase-like"/>
</dbReference>